<dbReference type="GO" id="GO:0003700">
    <property type="term" value="F:DNA-binding transcription factor activity"/>
    <property type="evidence" value="ECO:0007669"/>
    <property type="project" value="InterPro"/>
</dbReference>
<dbReference type="InterPro" id="IPR004827">
    <property type="entry name" value="bZIP"/>
</dbReference>
<dbReference type="EMBL" id="FJOF01000018">
    <property type="protein sequence ID" value="CZR49670.1"/>
    <property type="molecule type" value="Genomic_DNA"/>
</dbReference>
<accession>A0A1L7WAM7</accession>
<feature type="compositionally biased region" description="Basic residues" evidence="1">
    <location>
        <begin position="67"/>
        <end position="79"/>
    </location>
</feature>
<name>A0A1L7WAM7_FUSPR</name>
<feature type="domain" description="BZIP" evidence="2">
    <location>
        <begin position="30"/>
        <end position="45"/>
    </location>
</feature>
<evidence type="ECO:0000259" key="2">
    <source>
        <dbReference type="PROSITE" id="PS00036"/>
    </source>
</evidence>
<feature type="compositionally biased region" description="Basic residues" evidence="1">
    <location>
        <begin position="35"/>
        <end position="48"/>
    </location>
</feature>
<protein>
    <recommendedName>
        <fullName evidence="2">BZIP domain-containing protein</fullName>
    </recommendedName>
</protein>
<dbReference type="RefSeq" id="XP_031090169.1">
    <property type="nucleotide sequence ID" value="XM_031224962.1"/>
</dbReference>
<dbReference type="PANTHER" id="PTHR39607:SF1">
    <property type="entry name" value="B-ZIP TRANSCRIPTION FACTOR (EUROFUNG)"/>
    <property type="match status" value="1"/>
</dbReference>
<dbReference type="VEuPathDB" id="FungiDB:FPRO_14851"/>
<evidence type="ECO:0000256" key="1">
    <source>
        <dbReference type="SAM" id="MobiDB-lite"/>
    </source>
</evidence>
<proteinExistence type="predicted"/>
<gene>
    <name evidence="3" type="ORF">FPRO_14851</name>
</gene>
<feature type="region of interest" description="Disordered" evidence="1">
    <location>
        <begin position="35"/>
        <end position="118"/>
    </location>
</feature>
<dbReference type="InterPro" id="IPR052635">
    <property type="entry name" value="Sec_Metab_Biosynth_Reg"/>
</dbReference>
<evidence type="ECO:0000313" key="3">
    <source>
        <dbReference type="EMBL" id="CZR49670.1"/>
    </source>
</evidence>
<dbReference type="CDD" id="cd14688">
    <property type="entry name" value="bZIP_YAP"/>
    <property type="match status" value="1"/>
</dbReference>
<dbReference type="Proteomes" id="UP000183971">
    <property type="component" value="Unassembled WGS sequence"/>
</dbReference>
<keyword evidence="4" id="KW-1185">Reference proteome</keyword>
<sequence>MQSDYAHPTSLRAIIKPEEDWTKISDFGKRRRIQNRLAQRKYRNKVKRLTGSSDEVEAKKPRQQPTRCKRRSSASRSRKSSSTGPGLPGVPQLQFNSPVTPTGEPGFPDTYDDQMSSDNQFRLNCPVNPVSIEIPFPLYGLAQSDIDIVAAGEYAASIMSSTVPMPPSLATHLNDSINSEAYPSSDGFNPHIACSNMTPMELNYLSLYDQLYPHVSHASKTLQEAARAPRC</sequence>
<comment type="caution">
    <text evidence="3">The sequence shown here is derived from an EMBL/GenBank/DDBJ whole genome shotgun (WGS) entry which is preliminary data.</text>
</comment>
<dbReference type="AlphaFoldDB" id="A0A1L7WAM7"/>
<dbReference type="GeneID" id="42059708"/>
<dbReference type="PROSITE" id="PS00036">
    <property type="entry name" value="BZIP_BASIC"/>
    <property type="match status" value="1"/>
</dbReference>
<evidence type="ECO:0000313" key="4">
    <source>
        <dbReference type="Proteomes" id="UP000183971"/>
    </source>
</evidence>
<organism evidence="3 4">
    <name type="scientific">Fusarium proliferatum (strain ET1)</name>
    <name type="common">Orchid endophyte fungus</name>
    <dbReference type="NCBI Taxonomy" id="1227346"/>
    <lineage>
        <taxon>Eukaryota</taxon>
        <taxon>Fungi</taxon>
        <taxon>Dikarya</taxon>
        <taxon>Ascomycota</taxon>
        <taxon>Pezizomycotina</taxon>
        <taxon>Sordariomycetes</taxon>
        <taxon>Hypocreomycetidae</taxon>
        <taxon>Hypocreales</taxon>
        <taxon>Nectriaceae</taxon>
        <taxon>Fusarium</taxon>
        <taxon>Fusarium fujikuroi species complex</taxon>
    </lineage>
</organism>
<reference evidence="4" key="1">
    <citation type="journal article" date="2016" name="Genome Biol. Evol.">
        <title>Comparative 'omics' of the Fusarium fujikuroi species complex highlights differences in genetic potential and metabolite synthesis.</title>
        <authorList>
            <person name="Niehaus E.-M."/>
            <person name="Muensterkoetter M."/>
            <person name="Proctor R.H."/>
            <person name="Brown D.W."/>
            <person name="Sharon A."/>
            <person name="Idan Y."/>
            <person name="Oren-Young L."/>
            <person name="Sieber C.M."/>
            <person name="Novak O."/>
            <person name="Pencik A."/>
            <person name="Tarkowska D."/>
            <person name="Hromadova K."/>
            <person name="Freeman S."/>
            <person name="Maymon M."/>
            <person name="Elazar M."/>
            <person name="Youssef S.A."/>
            <person name="El-Shabrawy E.S.M."/>
            <person name="Shalaby A.B.A."/>
            <person name="Houterman P."/>
            <person name="Brock N.L."/>
            <person name="Burkhardt I."/>
            <person name="Tsavkelova E.A."/>
            <person name="Dickschat J.S."/>
            <person name="Galuszka P."/>
            <person name="Gueldener U."/>
            <person name="Tudzynski B."/>
        </authorList>
    </citation>
    <scope>NUCLEOTIDE SEQUENCE [LARGE SCALE GENOMIC DNA]</scope>
    <source>
        <strain evidence="4">ET1</strain>
    </source>
</reference>
<dbReference type="PANTHER" id="PTHR39607">
    <property type="entry name" value="XANTHOCILLIN BIOSYNTHESIS CLUSTER TRANSCRIPTION FACTOR XANC-RELATED"/>
    <property type="match status" value="1"/>
</dbReference>